<comment type="function">
    <text evidence="15">May play a role in regeneration of skeletal muscle.</text>
</comment>
<dbReference type="GO" id="GO:0015813">
    <property type="term" value="P:L-glutamate transmembrane transport"/>
    <property type="evidence" value="ECO:0007669"/>
    <property type="project" value="UniProtKB-ARBA"/>
</dbReference>
<dbReference type="GO" id="GO:0006508">
    <property type="term" value="P:proteolysis"/>
    <property type="evidence" value="ECO:0007669"/>
    <property type="project" value="InterPro"/>
</dbReference>
<comment type="caution">
    <text evidence="31">The sequence shown here is derived from an EMBL/GenBank/DDBJ whole genome shotgun (WGS) entry which is preliminary data.</text>
</comment>
<dbReference type="InterPro" id="IPR036388">
    <property type="entry name" value="WH-like_DNA-bd_sf"/>
</dbReference>
<evidence type="ECO:0000259" key="29">
    <source>
        <dbReference type="PROSITE" id="PS50240"/>
    </source>
</evidence>
<comment type="subcellular location">
    <subcellularLocation>
        <location evidence="1">Membrane</location>
        <topology evidence="1">Multi-pass membrane protein</topology>
    </subcellularLocation>
    <subcellularLocation>
        <location evidence="2">Secreted</location>
    </subcellularLocation>
</comment>
<keyword evidence="11 25" id="KW-1133">Transmembrane helix</keyword>
<comment type="catalytic activity">
    <reaction evidence="19">
        <text>K(+)(in) + L-glutamate(out) + 3 Na(+)(out) + H(+)(out) = K(+)(out) + L-glutamate(in) + 3 Na(+)(in) + H(+)(in)</text>
        <dbReference type="Rhea" id="RHEA:70699"/>
        <dbReference type="ChEBI" id="CHEBI:15378"/>
        <dbReference type="ChEBI" id="CHEBI:29101"/>
        <dbReference type="ChEBI" id="CHEBI:29103"/>
        <dbReference type="ChEBI" id="CHEBI:29985"/>
    </reaction>
</comment>
<evidence type="ECO:0000256" key="8">
    <source>
        <dbReference type="ARBA" id="ARBA00022729"/>
    </source>
</evidence>
<dbReference type="FunFam" id="1.10.3860.10:FF:000002">
    <property type="entry name" value="Amino acid transporter"/>
    <property type="match status" value="1"/>
</dbReference>
<dbReference type="Gene3D" id="2.10.25.10">
    <property type="entry name" value="Laminin"/>
    <property type="match status" value="1"/>
</dbReference>
<keyword evidence="14" id="KW-0325">Glycoprotein</keyword>
<feature type="signal peptide" evidence="26">
    <location>
        <begin position="1"/>
        <end position="39"/>
    </location>
</feature>
<keyword evidence="10" id="KW-0769">Symport</keyword>
<keyword evidence="4" id="KW-0964">Secreted</keyword>
<feature type="domain" description="Sushi" evidence="30">
    <location>
        <begin position="351"/>
        <end position="410"/>
    </location>
</feature>
<protein>
    <recommendedName>
        <fullName evidence="16">Inactive serine protease PAMR1</fullName>
    </recommendedName>
    <alternativeName>
        <fullName evidence="18">Peptidase domain-containing protein associated with muscle regeneration 1</fullName>
    </alternativeName>
    <alternativeName>
        <fullName evidence="17">Regeneration-associated muscle protease homolog</fullName>
    </alternativeName>
</protein>
<dbReference type="SUPFAM" id="SSF57196">
    <property type="entry name" value="EGF/Laminin"/>
    <property type="match status" value="1"/>
</dbReference>
<dbReference type="SUPFAM" id="SSF57535">
    <property type="entry name" value="Complement control module/SCR domain"/>
    <property type="match status" value="4"/>
</dbReference>
<evidence type="ECO:0000256" key="3">
    <source>
        <dbReference type="ARBA" id="ARBA00022448"/>
    </source>
</evidence>
<dbReference type="SUPFAM" id="SSF49854">
    <property type="entry name" value="Spermadhesin, CUB domain"/>
    <property type="match status" value="1"/>
</dbReference>
<dbReference type="InterPro" id="IPR055247">
    <property type="entry name" value="InsJ-like_HTH"/>
</dbReference>
<feature type="transmembrane region" description="Helical" evidence="25">
    <location>
        <begin position="1526"/>
        <end position="1547"/>
    </location>
</feature>
<dbReference type="SUPFAM" id="SSF46689">
    <property type="entry name" value="Homeodomain-like"/>
    <property type="match status" value="1"/>
</dbReference>
<dbReference type="Pfam" id="PF13518">
    <property type="entry name" value="HTH_28"/>
    <property type="match status" value="1"/>
</dbReference>
<dbReference type="InterPro" id="IPR000436">
    <property type="entry name" value="Sushi_SCR_CCP_dom"/>
</dbReference>
<dbReference type="InterPro" id="IPR035914">
    <property type="entry name" value="Sperma_CUB_dom_sf"/>
</dbReference>
<dbReference type="SMART" id="SM00032">
    <property type="entry name" value="CCP"/>
    <property type="match status" value="4"/>
</dbReference>
<dbReference type="PROSITE" id="PS00022">
    <property type="entry name" value="EGF_1"/>
    <property type="match status" value="1"/>
</dbReference>
<feature type="region of interest" description="Disordered" evidence="24">
    <location>
        <begin position="477"/>
        <end position="518"/>
    </location>
</feature>
<dbReference type="Gene3D" id="1.10.10.10">
    <property type="entry name" value="Winged helix-like DNA-binding domain superfamily/Winged helix DNA-binding domain"/>
    <property type="match status" value="1"/>
</dbReference>
<dbReference type="EMBL" id="JAUCMX010000013">
    <property type="protein sequence ID" value="KAK3526519.1"/>
    <property type="molecule type" value="Genomic_DNA"/>
</dbReference>
<evidence type="ECO:0000256" key="20">
    <source>
        <dbReference type="ARBA" id="ARBA00048715"/>
    </source>
</evidence>
<dbReference type="GO" id="GO:0005576">
    <property type="term" value="C:extracellular region"/>
    <property type="evidence" value="ECO:0007669"/>
    <property type="project" value="UniProtKB-SubCell"/>
</dbReference>
<dbReference type="CDD" id="cd00033">
    <property type="entry name" value="CCP"/>
    <property type="match status" value="4"/>
</dbReference>
<evidence type="ECO:0000256" key="16">
    <source>
        <dbReference type="ARBA" id="ARBA00040464"/>
    </source>
</evidence>
<keyword evidence="3" id="KW-0813">Transport</keyword>
<dbReference type="InterPro" id="IPR000742">
    <property type="entry name" value="EGF"/>
</dbReference>
<comment type="catalytic activity">
    <reaction evidence="21">
        <text>D-aspartate(out) + K(+)(in) + 3 Na(+)(out) + H(+)(out) = D-aspartate(in) + K(+)(out) + 3 Na(+)(in) + H(+)(in)</text>
        <dbReference type="Rhea" id="RHEA:71379"/>
        <dbReference type="ChEBI" id="CHEBI:15378"/>
        <dbReference type="ChEBI" id="CHEBI:29101"/>
        <dbReference type="ChEBI" id="CHEBI:29103"/>
        <dbReference type="ChEBI" id="CHEBI:29990"/>
    </reaction>
</comment>
<evidence type="ECO:0000256" key="17">
    <source>
        <dbReference type="ARBA" id="ARBA00041872"/>
    </source>
</evidence>
<feature type="transmembrane region" description="Helical" evidence="25">
    <location>
        <begin position="1381"/>
        <end position="1401"/>
    </location>
</feature>
<dbReference type="InterPro" id="IPR009003">
    <property type="entry name" value="Peptidase_S1_PA"/>
</dbReference>
<dbReference type="PANTHER" id="PTHR24254">
    <property type="entry name" value="PROTHROMBIN"/>
    <property type="match status" value="1"/>
</dbReference>
<dbReference type="InterPro" id="IPR001254">
    <property type="entry name" value="Trypsin_dom"/>
</dbReference>
<comment type="catalytic activity">
    <reaction evidence="20">
        <text>K(+)(in) + L-aspartate(out) + 3 Na(+)(out) + H(+)(out) = K(+)(out) + L-aspartate(in) + 3 Na(+)(in) + H(+)(in)</text>
        <dbReference type="Rhea" id="RHEA:70851"/>
        <dbReference type="ChEBI" id="CHEBI:15378"/>
        <dbReference type="ChEBI" id="CHEBI:29101"/>
        <dbReference type="ChEBI" id="CHEBI:29103"/>
        <dbReference type="ChEBI" id="CHEBI:29991"/>
    </reaction>
</comment>
<evidence type="ECO:0000256" key="24">
    <source>
        <dbReference type="SAM" id="MobiDB-lite"/>
    </source>
</evidence>
<evidence type="ECO:0000256" key="12">
    <source>
        <dbReference type="ARBA" id="ARBA00023136"/>
    </source>
</evidence>
<evidence type="ECO:0000256" key="22">
    <source>
        <dbReference type="PROSITE-ProRule" id="PRU00076"/>
    </source>
</evidence>
<evidence type="ECO:0000256" key="5">
    <source>
        <dbReference type="ARBA" id="ARBA00022536"/>
    </source>
</evidence>
<dbReference type="Pfam" id="PF00008">
    <property type="entry name" value="EGF"/>
    <property type="match status" value="1"/>
</dbReference>
<evidence type="ECO:0000256" key="19">
    <source>
        <dbReference type="ARBA" id="ARBA00047601"/>
    </source>
</evidence>
<evidence type="ECO:0000256" key="26">
    <source>
        <dbReference type="SAM" id="SignalP"/>
    </source>
</evidence>
<dbReference type="InterPro" id="IPR043504">
    <property type="entry name" value="Peptidase_S1_PA_chymotrypsin"/>
</dbReference>
<feature type="domain" description="CUB" evidence="27">
    <location>
        <begin position="145"/>
        <end position="253"/>
    </location>
</feature>
<keyword evidence="13 22" id="KW-1015">Disulfide bond</keyword>
<dbReference type="SMART" id="SM00181">
    <property type="entry name" value="EGF"/>
    <property type="match status" value="2"/>
</dbReference>
<dbReference type="Gene3D" id="2.40.10.10">
    <property type="entry name" value="Trypsin-like serine proteases"/>
    <property type="match status" value="1"/>
</dbReference>
<keyword evidence="23" id="KW-0768">Sushi</keyword>
<feature type="chain" id="PRO_5042025099" description="Inactive serine protease PAMR1" evidence="26">
    <location>
        <begin position="40"/>
        <end position="1862"/>
    </location>
</feature>
<feature type="disulfide bond" evidence="23">
    <location>
        <begin position="320"/>
        <end position="347"/>
    </location>
</feature>
<evidence type="ECO:0000256" key="14">
    <source>
        <dbReference type="ARBA" id="ARBA00023180"/>
    </source>
</evidence>
<dbReference type="GO" id="GO:0004252">
    <property type="term" value="F:serine-type endopeptidase activity"/>
    <property type="evidence" value="ECO:0007669"/>
    <property type="project" value="InterPro"/>
</dbReference>
<evidence type="ECO:0000259" key="27">
    <source>
        <dbReference type="PROSITE" id="PS01180"/>
    </source>
</evidence>
<dbReference type="PANTHER" id="PTHR24254:SF9">
    <property type="entry name" value="INACTIVE SERINE PROTEASE PAMR1"/>
    <property type="match status" value="1"/>
</dbReference>
<evidence type="ECO:0000256" key="2">
    <source>
        <dbReference type="ARBA" id="ARBA00004613"/>
    </source>
</evidence>
<evidence type="ECO:0000256" key="1">
    <source>
        <dbReference type="ARBA" id="ARBA00004141"/>
    </source>
</evidence>
<dbReference type="GO" id="GO:0016020">
    <property type="term" value="C:membrane"/>
    <property type="evidence" value="ECO:0007669"/>
    <property type="project" value="UniProtKB-SubCell"/>
</dbReference>
<evidence type="ECO:0000256" key="23">
    <source>
        <dbReference type="PROSITE-ProRule" id="PRU00302"/>
    </source>
</evidence>
<keyword evidence="32" id="KW-1185">Reference proteome</keyword>
<keyword evidence="7 25" id="KW-0812">Transmembrane</keyword>
<dbReference type="InterPro" id="IPR035976">
    <property type="entry name" value="Sushi/SCR/CCP_sf"/>
</dbReference>
<evidence type="ECO:0000256" key="11">
    <source>
        <dbReference type="ARBA" id="ARBA00022989"/>
    </source>
</evidence>
<proteinExistence type="predicted"/>
<comment type="caution">
    <text evidence="22">Lacks conserved residue(s) required for the propagation of feature annotation.</text>
</comment>
<dbReference type="Pfam" id="PF00084">
    <property type="entry name" value="Sushi"/>
    <property type="match status" value="3"/>
</dbReference>
<dbReference type="SUPFAM" id="SSF118215">
    <property type="entry name" value="Proton glutamate symport protein"/>
    <property type="match status" value="1"/>
</dbReference>
<dbReference type="PROSITE" id="PS50240">
    <property type="entry name" value="TRYPSIN_DOM"/>
    <property type="match status" value="1"/>
</dbReference>
<dbReference type="PRINTS" id="PR00173">
    <property type="entry name" value="EDTRNSPORT"/>
</dbReference>
<evidence type="ECO:0000256" key="10">
    <source>
        <dbReference type="ARBA" id="ARBA00022847"/>
    </source>
</evidence>
<dbReference type="Pfam" id="PF00431">
    <property type="entry name" value="CUB"/>
    <property type="match status" value="1"/>
</dbReference>
<dbReference type="PROSITE" id="PS00713">
    <property type="entry name" value="NA_DICARBOXYL_SYMP_1"/>
    <property type="match status" value="1"/>
</dbReference>
<evidence type="ECO:0000313" key="31">
    <source>
        <dbReference type="EMBL" id="KAK3526519.1"/>
    </source>
</evidence>
<feature type="transmembrane region" description="Helical" evidence="25">
    <location>
        <begin position="1632"/>
        <end position="1655"/>
    </location>
</feature>
<organism evidence="31 32">
    <name type="scientific">Hemibagrus guttatus</name>
    <dbReference type="NCBI Taxonomy" id="175788"/>
    <lineage>
        <taxon>Eukaryota</taxon>
        <taxon>Metazoa</taxon>
        <taxon>Chordata</taxon>
        <taxon>Craniata</taxon>
        <taxon>Vertebrata</taxon>
        <taxon>Euteleostomi</taxon>
        <taxon>Actinopterygii</taxon>
        <taxon>Neopterygii</taxon>
        <taxon>Teleostei</taxon>
        <taxon>Ostariophysi</taxon>
        <taxon>Siluriformes</taxon>
        <taxon>Bagridae</taxon>
        <taxon>Hemibagrus</taxon>
    </lineage>
</organism>
<feature type="compositionally biased region" description="Basic and acidic residues" evidence="24">
    <location>
        <begin position="477"/>
        <end position="508"/>
    </location>
</feature>
<evidence type="ECO:0000256" key="21">
    <source>
        <dbReference type="ARBA" id="ARBA00049118"/>
    </source>
</evidence>
<dbReference type="SMART" id="SM00042">
    <property type="entry name" value="CUB"/>
    <property type="match status" value="1"/>
</dbReference>
<evidence type="ECO:0000259" key="28">
    <source>
        <dbReference type="PROSITE" id="PS50026"/>
    </source>
</evidence>
<sequence length="1862" mass="206562">MPSAAMLQTQSQRQCCMLPHTSLLFIFLLLFLLVSPGMAWPYDYRYLYNFCPGPEWNVMCRGCCEYDVIKCKCPLQGTQVGYAVPCCRNARHECDPCIIHPGCSIFENCKRCNNGTWGPRDDFFIKGQYCAECRPGWSGGDCLTCGGMIRKRQGHLVLESYPTNARCEWTLQVNQPFTIELRFMMLSLEFDHSCRYDYVEVRDGDSINSQVIGRFCGNERPPPIHSTGNSLHILFVSDGYKNFDGLFAIFQENSACTSSPCLHDGTCILDSSHSYHCACLAGYTGKRCEYVLECKRPLSPDHGSVESLDVRVGGQALFRCDPGFTLKGFNMATCLLDGSWSTPMPYCVPEKNCGIPPKPAHGDHFLVYGPNDVLIALQYLCYRPYTLVGNPQRTCLGNNTWSGTAPTCVKEGIMPVPDKEKDIIKGTDIGKEKQTEFLDKTGIEKEKTPDKTVSLEIPISGKDKTGLEIDISKGQDVEKGIGKDPGKDFGKEKPTVGSKDKISGRDPEDSMNTVRKKDSDNGKIVHYLDKDADLDSAEKVVIDSTNDLDTNIVDIVLIDDKSTVKETNIPKAPEKDKETVTEIPLYTIVSLRKDEKVENVPYKIDTSSTRPDSESPIKEKPKTYLDTRPVTDSRHTEKEVENLSIIEAEGRQCPPPPRLYHGFYEWVPGADPETVEFSCNHSFALSGNARRTCQPNGTWSDTQPICVRACREPKVSVLVRQKVLPPQVPSRKTPVHKFYSAASLTKLFSPVSPTKGPPTLPPLPQGFHHLYTHIEYGCTSPYYHHTGSTRRTCLKTGKWSGRHVSCSPVCGKLQNFDPQHPTDSHWPWLVAIYRRSSQDEGEKLGKATSLGKDAGLMYKEEDTSLENWQLVCSGALLNQRSVVVAAHCVTDLGKIYPLDVSKVQVTLGKHYRSDLRQTKGLQHLRVSSITVHPNYDPLVLDSDLAILKLLDKARIGEHVLPICLPTTPNAEEEALPRQAIVTGWSLIPDASTGESERARVGTVMLGDVVHCEQQYAQYGLPISVSENMLCGRLGPGVSPSNICPAETGGVLIAPPTSSPDLASSPNPRQEWKLLGLCLSEVKMGRGSPIPPMLRRKIVEQYQKGVSQRKIAKSLKLSSSTVHNIIQRFRESGTISVRKGQGRKTILDARDLRALRRHCITYRNATVMEITTWAQEYFQKTLSVNTIHRAIRRCRLKLYRSKKKPYLNMIQKRGRFLWAKAHLKWTVAKWKTVLWSDESKFEVIFGKLGRHVIWTKEDKDNPSCYQRSVQKPASLMVWGCMSACGMGSLHIWKGTINAESANSMPKQVEVRMHESHLEPIEATPRSKCALICQKMRKNLLLTLTVLGVILGAVAGMLLRLASPIDDNIVMVIAFPGDILMRMLKMLILPLIISSLITGLAGLDAKSSGRLGTRAMIYYMSTTIIAAVLGVILVLIIHPGNPKLKEGLGEGLQNDEVSSLDAFFDLIRNLFPENLVQACFQQIQTVVKKVEIEPEYDDTNSTMEDFLSSATKPPPIFKEKKSLQFKSGMNVLGLIGFFIAFGICMGKMGERARLMIEFFNILNEIVMKLVIMIMWYSPFGIACLICGKIISIKDLEVVARQLGMYMVTVIIGLIIHGAIFLPCIYFAIVRKNPFTFFMGIFQAWITALGTASSAGTLPVTFRCLEENLGIDKRVTRFVLPVGATINMDGTALYEAVAAIFIAQMNGIALDPGQIVTVSLTATLASVGAASIPSAGLVTMLLILTAVGLPTQDISLLVAVDWLLDRFRTSVNVVGDSYGAGIVYHLSKAELDALDAQHGKSDDIEMTKTQSYYDDLKNHHENNSNQCVIAAPNSVIVDECKVTSAATNGSTTEYALVEEEPRKSD</sequence>
<gene>
    <name evidence="31" type="ORF">QTP70_030677</name>
</gene>
<feature type="transmembrane region" description="Helical" evidence="25">
    <location>
        <begin position="1720"/>
        <end position="1744"/>
    </location>
</feature>
<evidence type="ECO:0000313" key="32">
    <source>
        <dbReference type="Proteomes" id="UP001274896"/>
    </source>
</evidence>
<keyword evidence="6" id="KW-0721">Serine protease homolog</keyword>
<evidence type="ECO:0000256" key="4">
    <source>
        <dbReference type="ARBA" id="ARBA00022525"/>
    </source>
</evidence>
<dbReference type="PROSITE" id="PS01180">
    <property type="entry name" value="CUB"/>
    <property type="match status" value="1"/>
</dbReference>
<dbReference type="Gene3D" id="3.30.420.10">
    <property type="entry name" value="Ribonuclease H-like superfamily/Ribonuclease H"/>
    <property type="match status" value="1"/>
</dbReference>
<feature type="domain" description="Sushi" evidence="30">
    <location>
        <begin position="292"/>
        <end position="349"/>
    </location>
</feature>
<dbReference type="InterPro" id="IPR018107">
    <property type="entry name" value="Na-dicarboxylate_symporter_CS"/>
</dbReference>
<dbReference type="InterPro" id="IPR051659">
    <property type="entry name" value="Serine_Protease_S1-Domain"/>
</dbReference>
<dbReference type="InterPro" id="IPR001991">
    <property type="entry name" value="Na-dicarboxylate_symporter"/>
</dbReference>
<feature type="transmembrane region" description="Helical" evidence="25">
    <location>
        <begin position="1413"/>
        <end position="1435"/>
    </location>
</feature>
<dbReference type="InterPro" id="IPR036458">
    <property type="entry name" value="Na:dicarbo_symporter_sf"/>
</dbReference>
<feature type="disulfide bond" evidence="23">
    <location>
        <begin position="381"/>
        <end position="408"/>
    </location>
</feature>
<feature type="domain" description="Sushi" evidence="30">
    <location>
        <begin position="651"/>
        <end position="708"/>
    </location>
</feature>
<keyword evidence="9" id="KW-0677">Repeat</keyword>
<dbReference type="PROSITE" id="PS50923">
    <property type="entry name" value="SUSHI"/>
    <property type="match status" value="3"/>
</dbReference>
<evidence type="ECO:0000256" key="6">
    <source>
        <dbReference type="ARBA" id="ARBA00022542"/>
    </source>
</evidence>
<dbReference type="SUPFAM" id="SSF50494">
    <property type="entry name" value="Trypsin-like serine proteases"/>
    <property type="match status" value="1"/>
</dbReference>
<keyword evidence="5 22" id="KW-0245">EGF-like domain</keyword>
<evidence type="ECO:0000256" key="25">
    <source>
        <dbReference type="SAM" id="Phobius"/>
    </source>
</evidence>
<dbReference type="PROSITE" id="PS50026">
    <property type="entry name" value="EGF_3"/>
    <property type="match status" value="1"/>
</dbReference>
<feature type="domain" description="EGF-like" evidence="28">
    <location>
        <begin position="252"/>
        <end position="289"/>
    </location>
</feature>
<feature type="disulfide bond" evidence="22">
    <location>
        <begin position="279"/>
        <end position="288"/>
    </location>
</feature>
<feature type="domain" description="Peptidase S1" evidence="29">
    <location>
        <begin position="808"/>
        <end position="1178"/>
    </location>
</feature>
<keyword evidence="12 25" id="KW-0472">Membrane</keyword>
<dbReference type="GO" id="GO:0015293">
    <property type="term" value="F:symporter activity"/>
    <property type="evidence" value="ECO:0007669"/>
    <property type="project" value="UniProtKB-KW"/>
</dbReference>
<dbReference type="CDD" id="cd00041">
    <property type="entry name" value="CUB"/>
    <property type="match status" value="1"/>
</dbReference>
<dbReference type="Gene3D" id="1.10.3860.10">
    <property type="entry name" value="Sodium:dicarboxylate symporter"/>
    <property type="match status" value="1"/>
</dbReference>
<dbReference type="SMART" id="SM00020">
    <property type="entry name" value="Tryp_SPc"/>
    <property type="match status" value="1"/>
</dbReference>
<dbReference type="Gene3D" id="2.60.120.290">
    <property type="entry name" value="Spermadhesin, CUB domain"/>
    <property type="match status" value="1"/>
</dbReference>
<keyword evidence="8 26" id="KW-0732">Signal</keyword>
<dbReference type="Proteomes" id="UP001274896">
    <property type="component" value="Unassembled WGS sequence"/>
</dbReference>
<evidence type="ECO:0000256" key="7">
    <source>
        <dbReference type="ARBA" id="ARBA00022692"/>
    </source>
</evidence>
<accession>A0AAE0QM94</accession>
<evidence type="ECO:0000256" key="15">
    <source>
        <dbReference type="ARBA" id="ARBA00037622"/>
    </source>
</evidence>
<dbReference type="FunFam" id="2.60.120.290:FF:000005">
    <property type="entry name" value="Procollagen C-endopeptidase enhancer 1"/>
    <property type="match status" value="1"/>
</dbReference>
<name>A0AAE0QM94_9TELE</name>
<dbReference type="Pfam" id="PF00089">
    <property type="entry name" value="Trypsin"/>
    <property type="match status" value="1"/>
</dbReference>
<dbReference type="FunFam" id="2.10.25.10:FF:000063">
    <property type="entry name" value="Slit guidance ligand 2"/>
    <property type="match status" value="1"/>
</dbReference>
<evidence type="ECO:0000256" key="18">
    <source>
        <dbReference type="ARBA" id="ARBA00042985"/>
    </source>
</evidence>
<feature type="transmembrane region" description="Helical" evidence="25">
    <location>
        <begin position="1338"/>
        <end position="1360"/>
    </location>
</feature>
<dbReference type="InterPro" id="IPR000859">
    <property type="entry name" value="CUB_dom"/>
</dbReference>
<dbReference type="CDD" id="cd00054">
    <property type="entry name" value="EGF_CA"/>
    <property type="match status" value="1"/>
</dbReference>
<dbReference type="InterPro" id="IPR036397">
    <property type="entry name" value="RNaseH_sf"/>
</dbReference>
<dbReference type="Gene3D" id="2.10.70.10">
    <property type="entry name" value="Complement Module, domain 1"/>
    <property type="match status" value="4"/>
</dbReference>
<dbReference type="PROSITE" id="PS01186">
    <property type="entry name" value="EGF_2"/>
    <property type="match status" value="1"/>
</dbReference>
<feature type="transmembrane region" description="Helical" evidence="25">
    <location>
        <begin position="1567"/>
        <end position="1588"/>
    </location>
</feature>
<evidence type="ECO:0000256" key="13">
    <source>
        <dbReference type="ARBA" id="ARBA00023157"/>
    </source>
</evidence>
<evidence type="ECO:0000259" key="30">
    <source>
        <dbReference type="PROSITE" id="PS50923"/>
    </source>
</evidence>
<feature type="transmembrane region" description="Helical" evidence="25">
    <location>
        <begin position="1600"/>
        <end position="1626"/>
    </location>
</feature>
<feature type="transmembrane region" description="Helical" evidence="25">
    <location>
        <begin position="1675"/>
        <end position="1700"/>
    </location>
</feature>
<dbReference type="GO" id="GO:0003676">
    <property type="term" value="F:nucleic acid binding"/>
    <property type="evidence" value="ECO:0007669"/>
    <property type="project" value="InterPro"/>
</dbReference>
<evidence type="ECO:0000256" key="9">
    <source>
        <dbReference type="ARBA" id="ARBA00022737"/>
    </source>
</evidence>
<feature type="disulfide bond" evidence="23">
    <location>
        <begin position="679"/>
        <end position="706"/>
    </location>
</feature>
<dbReference type="PROSITE" id="PS00714">
    <property type="entry name" value="NA_DICARBOXYL_SYMP_2"/>
    <property type="match status" value="1"/>
</dbReference>
<dbReference type="InterPro" id="IPR009057">
    <property type="entry name" value="Homeodomain-like_sf"/>
</dbReference>
<reference evidence="31" key="1">
    <citation type="submission" date="2023-06" db="EMBL/GenBank/DDBJ databases">
        <title>Male Hemibagrus guttatus genome.</title>
        <authorList>
            <person name="Bian C."/>
        </authorList>
    </citation>
    <scope>NUCLEOTIDE SEQUENCE</scope>
    <source>
        <strain evidence="31">Male_cb2023</strain>
        <tissue evidence="31">Muscle</tissue>
    </source>
</reference>
<dbReference type="Pfam" id="PF00375">
    <property type="entry name" value="SDF"/>
    <property type="match status" value="1"/>
</dbReference>